<evidence type="ECO:0000313" key="1">
    <source>
        <dbReference type="EMBL" id="CAD8126386.1"/>
    </source>
</evidence>
<dbReference type="EMBL" id="CAJJDN010000167">
    <property type="protein sequence ID" value="CAD8126386.1"/>
    <property type="molecule type" value="Genomic_DNA"/>
</dbReference>
<dbReference type="OrthoDB" id="287666at2759"/>
<protein>
    <submittedName>
        <fullName evidence="1">Uncharacterized protein</fullName>
    </submittedName>
</protein>
<dbReference type="Proteomes" id="UP000692954">
    <property type="component" value="Unassembled WGS sequence"/>
</dbReference>
<gene>
    <name evidence="1" type="ORF">PSON_ATCC_30995.1.T1670022</name>
</gene>
<reference evidence="1" key="1">
    <citation type="submission" date="2021-01" db="EMBL/GenBank/DDBJ databases">
        <authorList>
            <consortium name="Genoscope - CEA"/>
            <person name="William W."/>
        </authorList>
    </citation>
    <scope>NUCLEOTIDE SEQUENCE</scope>
</reference>
<name>A0A8S1RDQ9_9CILI</name>
<evidence type="ECO:0000313" key="2">
    <source>
        <dbReference type="Proteomes" id="UP000692954"/>
    </source>
</evidence>
<comment type="caution">
    <text evidence="1">The sequence shown here is derived from an EMBL/GenBank/DDBJ whole genome shotgun (WGS) entry which is preliminary data.</text>
</comment>
<accession>A0A8S1RDQ9</accession>
<dbReference type="AlphaFoldDB" id="A0A8S1RDQ9"/>
<organism evidence="1 2">
    <name type="scientific">Paramecium sonneborni</name>
    <dbReference type="NCBI Taxonomy" id="65129"/>
    <lineage>
        <taxon>Eukaryota</taxon>
        <taxon>Sar</taxon>
        <taxon>Alveolata</taxon>
        <taxon>Ciliophora</taxon>
        <taxon>Intramacronucleata</taxon>
        <taxon>Oligohymenophorea</taxon>
        <taxon>Peniculida</taxon>
        <taxon>Parameciidae</taxon>
        <taxon>Paramecium</taxon>
    </lineage>
</organism>
<proteinExistence type="predicted"/>
<keyword evidence="2" id="KW-1185">Reference proteome</keyword>
<sequence>MKGQQQSYLFQITTSDRDSDFFEYKCNKRNLSLNERVISKENATSFITQNLNYSYQTADFKIETAQNQFTPITHLQVKSKLDLLQEKQFQDIQQQVQENNKELQNINCIHKIKKENQYSSQKKRKLQKRPFHLYKTPDCSRVANITLIFRESEKSMELKNYSLNLINTCFELKQQILFELSQKQLLITQKMSGYIECSKVLINGNIIEDQILLNEIKNQVIFEIYQFKTPNFNQNYLYSFNHEQVYQNQFDGLRVKNLQIVYNNKQIIWTGIIDISYIDFEEVLKLDNCYELYNINKLGYYRIPNQGKKLNCKRIVKLNVPEELLILTTDENGYRDKQYLVKKLSEQCKLLNQEFVSLDNENRFYEFLEE</sequence>